<dbReference type="HOGENOM" id="CLU_1707200_0_0_1"/>
<evidence type="ECO:0000313" key="3">
    <source>
        <dbReference type="Proteomes" id="UP000007015"/>
    </source>
</evidence>
<dbReference type="Proteomes" id="UP000007015">
    <property type="component" value="Chromosome 12"/>
</dbReference>
<dbReference type="EMBL" id="CM000137">
    <property type="protein sequence ID" value="EAY82702.1"/>
    <property type="molecule type" value="Genomic_DNA"/>
</dbReference>
<keyword evidence="1" id="KW-0147">Chitin-binding</keyword>
<dbReference type="OMA" id="RIVLVMQ"/>
<evidence type="ECO:0000256" key="1">
    <source>
        <dbReference type="ARBA" id="ARBA00022669"/>
    </source>
</evidence>
<dbReference type="InterPro" id="IPR036861">
    <property type="entry name" value="Endochitinase-like_sf"/>
</dbReference>
<dbReference type="AlphaFoldDB" id="A2ZJB8"/>
<name>A2ZJB8_ORYSI</name>
<protein>
    <submittedName>
        <fullName evidence="2">Uncharacterized protein</fullName>
    </submittedName>
</protein>
<dbReference type="GO" id="GO:0008061">
    <property type="term" value="F:chitin binding"/>
    <property type="evidence" value="ECO:0007669"/>
    <property type="project" value="UniProtKB-KW"/>
</dbReference>
<keyword evidence="3" id="KW-1185">Reference proteome</keyword>
<reference evidence="2 3" key="1">
    <citation type="journal article" date="2005" name="PLoS Biol.">
        <title>The genomes of Oryza sativa: a history of duplications.</title>
        <authorList>
            <person name="Yu J."/>
            <person name="Wang J."/>
            <person name="Lin W."/>
            <person name="Li S."/>
            <person name="Li H."/>
            <person name="Zhou J."/>
            <person name="Ni P."/>
            <person name="Dong W."/>
            <person name="Hu S."/>
            <person name="Zeng C."/>
            <person name="Zhang J."/>
            <person name="Zhang Y."/>
            <person name="Li R."/>
            <person name="Xu Z."/>
            <person name="Li S."/>
            <person name="Li X."/>
            <person name="Zheng H."/>
            <person name="Cong L."/>
            <person name="Lin L."/>
            <person name="Yin J."/>
            <person name="Geng J."/>
            <person name="Li G."/>
            <person name="Shi J."/>
            <person name="Liu J."/>
            <person name="Lv H."/>
            <person name="Li J."/>
            <person name="Wang J."/>
            <person name="Deng Y."/>
            <person name="Ran L."/>
            <person name="Shi X."/>
            <person name="Wang X."/>
            <person name="Wu Q."/>
            <person name="Li C."/>
            <person name="Ren X."/>
            <person name="Wang J."/>
            <person name="Wang X."/>
            <person name="Li D."/>
            <person name="Liu D."/>
            <person name="Zhang X."/>
            <person name="Ji Z."/>
            <person name="Zhao W."/>
            <person name="Sun Y."/>
            <person name="Zhang Z."/>
            <person name="Bao J."/>
            <person name="Han Y."/>
            <person name="Dong L."/>
            <person name="Ji J."/>
            <person name="Chen P."/>
            <person name="Wu S."/>
            <person name="Liu J."/>
            <person name="Xiao Y."/>
            <person name="Bu D."/>
            <person name="Tan J."/>
            <person name="Yang L."/>
            <person name="Ye C."/>
            <person name="Zhang J."/>
            <person name="Xu J."/>
            <person name="Zhou Y."/>
            <person name="Yu Y."/>
            <person name="Zhang B."/>
            <person name="Zhuang S."/>
            <person name="Wei H."/>
            <person name="Liu B."/>
            <person name="Lei M."/>
            <person name="Yu H."/>
            <person name="Li Y."/>
            <person name="Xu H."/>
            <person name="Wei S."/>
            <person name="He X."/>
            <person name="Fang L."/>
            <person name="Zhang Z."/>
            <person name="Zhang Y."/>
            <person name="Huang X."/>
            <person name="Su Z."/>
            <person name="Tong W."/>
            <person name="Li J."/>
            <person name="Tong Z."/>
            <person name="Li S."/>
            <person name="Ye J."/>
            <person name="Wang L."/>
            <person name="Fang L."/>
            <person name="Lei T."/>
            <person name="Chen C."/>
            <person name="Chen H."/>
            <person name="Xu Z."/>
            <person name="Li H."/>
            <person name="Huang H."/>
            <person name="Zhang F."/>
            <person name="Xu H."/>
            <person name="Li N."/>
            <person name="Zhao C."/>
            <person name="Li S."/>
            <person name="Dong L."/>
            <person name="Huang Y."/>
            <person name="Li L."/>
            <person name="Xi Y."/>
            <person name="Qi Q."/>
            <person name="Li W."/>
            <person name="Zhang B."/>
            <person name="Hu W."/>
            <person name="Zhang Y."/>
            <person name="Tian X."/>
            <person name="Jiao Y."/>
            <person name="Liang X."/>
            <person name="Jin J."/>
            <person name="Gao L."/>
            <person name="Zheng W."/>
            <person name="Hao B."/>
            <person name="Liu S."/>
            <person name="Wang W."/>
            <person name="Yuan L."/>
            <person name="Cao M."/>
            <person name="McDermott J."/>
            <person name="Samudrala R."/>
            <person name="Wang J."/>
            <person name="Wong G.K."/>
            <person name="Yang H."/>
        </authorList>
    </citation>
    <scope>NUCLEOTIDE SEQUENCE [LARGE SCALE GENOMIC DNA]</scope>
    <source>
        <strain evidence="3">cv. 93-11</strain>
    </source>
</reference>
<evidence type="ECO:0000313" key="2">
    <source>
        <dbReference type="EMBL" id="EAY82702.1"/>
    </source>
</evidence>
<accession>A2ZJB8</accession>
<organism evidence="2 3">
    <name type="scientific">Oryza sativa subsp. indica</name>
    <name type="common">Rice</name>
    <dbReference type="NCBI Taxonomy" id="39946"/>
    <lineage>
        <taxon>Eukaryota</taxon>
        <taxon>Viridiplantae</taxon>
        <taxon>Streptophyta</taxon>
        <taxon>Embryophyta</taxon>
        <taxon>Tracheophyta</taxon>
        <taxon>Spermatophyta</taxon>
        <taxon>Magnoliopsida</taxon>
        <taxon>Liliopsida</taxon>
        <taxon>Poales</taxon>
        <taxon>Poaceae</taxon>
        <taxon>BOP clade</taxon>
        <taxon>Oryzoideae</taxon>
        <taxon>Oryzeae</taxon>
        <taxon>Oryzinae</taxon>
        <taxon>Oryza</taxon>
        <taxon>Oryza sativa</taxon>
    </lineage>
</organism>
<proteinExistence type="predicted"/>
<dbReference type="Gramene" id="BGIOSGA037205-TA">
    <property type="protein sequence ID" value="BGIOSGA037205-PA"/>
    <property type="gene ID" value="BGIOSGA037205"/>
</dbReference>
<sequence length="154" mass="15350">MALVGGDTDARCPQEVLGTGSMAVSIVAKNGALLASSRKPSVIVDQALGTQAGAVALQLDGVIGALPGGSLEANALAADRRAGDGGRVSEHSDSAELRVRIVLVMQQVGVLAFCGTGSDYYGTGCQAGPCDVSTTNDVSVASIVTPEFFAALVA</sequence>
<dbReference type="Gene3D" id="3.30.60.10">
    <property type="entry name" value="Endochitinase-like"/>
    <property type="match status" value="1"/>
</dbReference>
<gene>
    <name evidence="2" type="ORF">OsI_37918</name>
</gene>